<evidence type="ECO:0000256" key="1">
    <source>
        <dbReference type="SAM" id="Phobius"/>
    </source>
</evidence>
<organism evidence="2 3">
    <name type="scientific">Rhamnusium bicolor</name>
    <dbReference type="NCBI Taxonomy" id="1586634"/>
    <lineage>
        <taxon>Eukaryota</taxon>
        <taxon>Metazoa</taxon>
        <taxon>Ecdysozoa</taxon>
        <taxon>Arthropoda</taxon>
        <taxon>Hexapoda</taxon>
        <taxon>Insecta</taxon>
        <taxon>Pterygota</taxon>
        <taxon>Neoptera</taxon>
        <taxon>Endopterygota</taxon>
        <taxon>Coleoptera</taxon>
        <taxon>Polyphaga</taxon>
        <taxon>Cucujiformia</taxon>
        <taxon>Chrysomeloidea</taxon>
        <taxon>Cerambycidae</taxon>
        <taxon>Lepturinae</taxon>
        <taxon>Rhagiini</taxon>
        <taxon>Rhamnusium</taxon>
    </lineage>
</organism>
<reference evidence="2" key="1">
    <citation type="journal article" date="2023" name="Insect Mol. Biol.">
        <title>Genome sequencing provides insights into the evolution of gene families encoding plant cell wall-degrading enzymes in longhorned beetles.</title>
        <authorList>
            <person name="Shin N.R."/>
            <person name="Okamura Y."/>
            <person name="Kirsch R."/>
            <person name="Pauchet Y."/>
        </authorList>
    </citation>
    <scope>NUCLEOTIDE SEQUENCE</scope>
    <source>
        <strain evidence="2">RBIC_L_NR</strain>
    </source>
</reference>
<keyword evidence="1" id="KW-0472">Membrane</keyword>
<gene>
    <name evidence="2" type="ORF">NQ314_021332</name>
</gene>
<keyword evidence="1" id="KW-0812">Transmembrane</keyword>
<keyword evidence="1" id="KW-1133">Transmembrane helix</keyword>
<name>A0AAV8WJ74_9CUCU</name>
<dbReference type="AlphaFoldDB" id="A0AAV8WJ74"/>
<protein>
    <submittedName>
        <fullName evidence="2">Uncharacterized protein</fullName>
    </submittedName>
</protein>
<sequence>MGLSNLQHLKQSRLIHLCMAIAFFTSGVIVNLIQCILYLTLRPLNKTIYRKINWYLCATIYARK</sequence>
<accession>A0AAV8WJ74</accession>
<feature type="transmembrane region" description="Helical" evidence="1">
    <location>
        <begin position="14"/>
        <end position="41"/>
    </location>
</feature>
<proteinExistence type="predicted"/>
<evidence type="ECO:0000313" key="3">
    <source>
        <dbReference type="Proteomes" id="UP001162156"/>
    </source>
</evidence>
<dbReference type="Proteomes" id="UP001162156">
    <property type="component" value="Unassembled WGS sequence"/>
</dbReference>
<evidence type="ECO:0000313" key="2">
    <source>
        <dbReference type="EMBL" id="KAJ8926316.1"/>
    </source>
</evidence>
<comment type="caution">
    <text evidence="2">The sequence shown here is derived from an EMBL/GenBank/DDBJ whole genome shotgun (WGS) entry which is preliminary data.</text>
</comment>
<keyword evidence="3" id="KW-1185">Reference proteome</keyword>
<dbReference type="EMBL" id="JANEYF010005928">
    <property type="protein sequence ID" value="KAJ8926316.1"/>
    <property type="molecule type" value="Genomic_DNA"/>
</dbReference>